<sequence length="358" mass="38647">MTAQSQLIFVTGVAGYLGSHIVQQLLEGGYRVRGTARGVKIAQVKNAYASYGERFEVVEVNDVAVDDVSAYLIGVDAVMHTAAPLSNRPDTKEIMNGTIEGTINIIRQAEKAGITKVVYTSSIATVVNPSGALNAEGNPIKALDPLGPVMTSDDYNPITIEQALAAGDPFSAYVAGKSLAEKAVWDFAAAHPKLDITTLNAPFYFGPFAPGFAVPEPNMQALSTTRHIYRLLDPAGPFPPCGFVDVRDLTRVHVAALTAPRLAGVRKRLIVASPYDFSWKDGVSYIAEQRPELRSRLVADTSKAPDHANARFDLSRLEDVTGLKLDAFKTWQETILDTVDSLIALEKDWVSKGFAIGK</sequence>
<accession>A0A166F6X5</accession>
<dbReference type="STRING" id="436010.A0A166F6X5"/>
<keyword evidence="1" id="KW-0560">Oxidoreductase</keyword>
<keyword evidence="5" id="KW-1185">Reference proteome</keyword>
<protein>
    <submittedName>
        <fullName evidence="4">NAD(P)-binding protein</fullName>
    </submittedName>
</protein>
<evidence type="ECO:0000313" key="5">
    <source>
        <dbReference type="Proteomes" id="UP000076532"/>
    </source>
</evidence>
<comment type="similarity">
    <text evidence="2">Belongs to the NAD(P)-dependent epimerase/dehydratase family. Dihydroflavonol-4-reductase subfamily.</text>
</comment>
<evidence type="ECO:0000259" key="3">
    <source>
        <dbReference type="Pfam" id="PF01370"/>
    </source>
</evidence>
<evidence type="ECO:0000313" key="4">
    <source>
        <dbReference type="EMBL" id="KZP16503.1"/>
    </source>
</evidence>
<dbReference type="AlphaFoldDB" id="A0A166F6X5"/>
<dbReference type="OrthoDB" id="2735536at2759"/>
<name>A0A166F6X5_9AGAM</name>
<dbReference type="InterPro" id="IPR036291">
    <property type="entry name" value="NAD(P)-bd_dom_sf"/>
</dbReference>
<evidence type="ECO:0000256" key="2">
    <source>
        <dbReference type="ARBA" id="ARBA00023445"/>
    </source>
</evidence>
<dbReference type="PANTHER" id="PTHR10366">
    <property type="entry name" value="NAD DEPENDENT EPIMERASE/DEHYDRATASE"/>
    <property type="match status" value="1"/>
</dbReference>
<dbReference type="InterPro" id="IPR050425">
    <property type="entry name" value="NAD(P)_dehydrat-like"/>
</dbReference>
<reference evidence="4 5" key="1">
    <citation type="journal article" date="2016" name="Mol. Biol. Evol.">
        <title>Comparative Genomics of Early-Diverging Mushroom-Forming Fungi Provides Insights into the Origins of Lignocellulose Decay Capabilities.</title>
        <authorList>
            <person name="Nagy L.G."/>
            <person name="Riley R."/>
            <person name="Tritt A."/>
            <person name="Adam C."/>
            <person name="Daum C."/>
            <person name="Floudas D."/>
            <person name="Sun H."/>
            <person name="Yadav J.S."/>
            <person name="Pangilinan J."/>
            <person name="Larsson K.H."/>
            <person name="Matsuura K."/>
            <person name="Barry K."/>
            <person name="Labutti K."/>
            <person name="Kuo R."/>
            <person name="Ohm R.A."/>
            <person name="Bhattacharya S.S."/>
            <person name="Shirouzu T."/>
            <person name="Yoshinaga Y."/>
            <person name="Martin F.M."/>
            <person name="Grigoriev I.V."/>
            <person name="Hibbett D.S."/>
        </authorList>
    </citation>
    <scope>NUCLEOTIDE SEQUENCE [LARGE SCALE GENOMIC DNA]</scope>
    <source>
        <strain evidence="4 5">CBS 109695</strain>
    </source>
</reference>
<feature type="domain" description="NAD-dependent epimerase/dehydratase" evidence="3">
    <location>
        <begin position="8"/>
        <end position="263"/>
    </location>
</feature>
<organism evidence="4 5">
    <name type="scientific">Athelia psychrophila</name>
    <dbReference type="NCBI Taxonomy" id="1759441"/>
    <lineage>
        <taxon>Eukaryota</taxon>
        <taxon>Fungi</taxon>
        <taxon>Dikarya</taxon>
        <taxon>Basidiomycota</taxon>
        <taxon>Agaricomycotina</taxon>
        <taxon>Agaricomycetes</taxon>
        <taxon>Agaricomycetidae</taxon>
        <taxon>Atheliales</taxon>
        <taxon>Atheliaceae</taxon>
        <taxon>Athelia</taxon>
    </lineage>
</organism>
<gene>
    <name evidence="4" type="ORF">FIBSPDRAFT_934560</name>
</gene>
<dbReference type="EMBL" id="KV417592">
    <property type="protein sequence ID" value="KZP16503.1"/>
    <property type="molecule type" value="Genomic_DNA"/>
</dbReference>
<dbReference type="Proteomes" id="UP000076532">
    <property type="component" value="Unassembled WGS sequence"/>
</dbReference>
<dbReference type="Pfam" id="PF01370">
    <property type="entry name" value="Epimerase"/>
    <property type="match status" value="1"/>
</dbReference>
<dbReference type="SUPFAM" id="SSF51735">
    <property type="entry name" value="NAD(P)-binding Rossmann-fold domains"/>
    <property type="match status" value="1"/>
</dbReference>
<dbReference type="Gene3D" id="3.40.50.720">
    <property type="entry name" value="NAD(P)-binding Rossmann-like Domain"/>
    <property type="match status" value="1"/>
</dbReference>
<dbReference type="InterPro" id="IPR001509">
    <property type="entry name" value="Epimerase_deHydtase"/>
</dbReference>
<dbReference type="GO" id="GO:0016616">
    <property type="term" value="F:oxidoreductase activity, acting on the CH-OH group of donors, NAD or NADP as acceptor"/>
    <property type="evidence" value="ECO:0007669"/>
    <property type="project" value="TreeGrafter"/>
</dbReference>
<proteinExistence type="inferred from homology"/>
<evidence type="ECO:0000256" key="1">
    <source>
        <dbReference type="ARBA" id="ARBA00023002"/>
    </source>
</evidence>
<dbReference type="PANTHER" id="PTHR10366:SF562">
    <property type="entry name" value="ALDEHYDE REDUCTASE II (AFU_ORTHOLOGUE AFUA_1G11360)"/>
    <property type="match status" value="1"/>
</dbReference>